<accession>A0A5M8ICV3</accession>
<keyword evidence="2" id="KW-0092">Biotin</keyword>
<dbReference type="PROSITE" id="PS51733">
    <property type="entry name" value="BPL_LPL_CATALYTIC"/>
    <property type="match status" value="1"/>
</dbReference>
<dbReference type="Pfam" id="PF08279">
    <property type="entry name" value="HTH_11"/>
    <property type="match status" value="1"/>
</dbReference>
<feature type="binding site" evidence="2">
    <location>
        <position position="116"/>
    </location>
    <ligand>
        <name>biotin</name>
        <dbReference type="ChEBI" id="CHEBI:57586"/>
    </ligand>
</feature>
<dbReference type="PANTHER" id="PTHR12835">
    <property type="entry name" value="BIOTIN PROTEIN LIGASE"/>
    <property type="match status" value="1"/>
</dbReference>
<sequence length="325" mass="35223">MNEVSQQILGRLSSASGFLSGAALSREFGMTRSAVWKHIMMLRRGGYGIEALSGRGYRLSSMTGTPSGPEVARFLNTSAFAREMVWEEELVSTNTTARVLAGKGAAEGLVVSADRQTGGRGRLGRSWESAPGVNIHCSLVLRPRVPLQRIPQLTLLVAVAIHKAIASLLPDLSAAIKWPNDIYSDGRKLAGVLCEMESEADCAHFVVVGIGINVNQESFSPHLSQSATSLLLASGRIASRPQLLAEIFNHFEPLYHEWCEVDDLAFVLDYLERHAWLKDREVEVSRLHGKIAGRVSGLSALGELRVVESDGTVHLIGSGEATLKQ</sequence>
<comment type="function">
    <text evidence="2">Acts both as a biotin--[acetyl-CoA-carboxylase] ligase and a repressor.</text>
</comment>
<dbReference type="InterPro" id="IPR013196">
    <property type="entry name" value="HTH_11"/>
</dbReference>
<evidence type="ECO:0000256" key="2">
    <source>
        <dbReference type="HAMAP-Rule" id="MF_00978"/>
    </source>
</evidence>
<dbReference type="InterPro" id="IPR036388">
    <property type="entry name" value="WH-like_DNA-bd_sf"/>
</dbReference>
<dbReference type="Proteomes" id="UP000327458">
    <property type="component" value="Unassembled WGS sequence"/>
</dbReference>
<feature type="DNA-binding region" description="H-T-H motif" evidence="2">
    <location>
        <begin position="21"/>
        <end position="40"/>
    </location>
</feature>
<keyword evidence="2" id="KW-0238">DNA-binding</keyword>
<dbReference type="SUPFAM" id="SSF46785">
    <property type="entry name" value="Winged helix' DNA-binding domain"/>
    <property type="match status" value="1"/>
</dbReference>
<dbReference type="HAMAP" id="MF_00978">
    <property type="entry name" value="Bifunct_BirA"/>
    <property type="match status" value="1"/>
</dbReference>
<dbReference type="Gene3D" id="3.30.930.10">
    <property type="entry name" value="Bira Bifunctional Protein, Domain 2"/>
    <property type="match status" value="1"/>
</dbReference>
<dbReference type="RefSeq" id="WP_149997664.1">
    <property type="nucleotide sequence ID" value="NZ_CP041698.1"/>
</dbReference>
<dbReference type="GO" id="GO:0006355">
    <property type="term" value="P:regulation of DNA-templated transcription"/>
    <property type="evidence" value="ECO:0007669"/>
    <property type="project" value="UniProtKB-UniRule"/>
</dbReference>
<dbReference type="Pfam" id="PF03099">
    <property type="entry name" value="BPL_LplA_LipB"/>
    <property type="match status" value="1"/>
</dbReference>
<dbReference type="InterPro" id="IPR030855">
    <property type="entry name" value="Bifunct_BirA"/>
</dbReference>
<dbReference type="InterPro" id="IPR045864">
    <property type="entry name" value="aa-tRNA-synth_II/BPL/LPL"/>
</dbReference>
<dbReference type="SUPFAM" id="SSF55681">
    <property type="entry name" value="Class II aaRS and biotin synthetases"/>
    <property type="match status" value="1"/>
</dbReference>
<dbReference type="InterPro" id="IPR004143">
    <property type="entry name" value="BPL_LPL_catalytic"/>
</dbReference>
<comment type="catalytic activity">
    <reaction evidence="2">
        <text>biotin + L-lysyl-[protein] + ATP = N(6)-biotinyl-L-lysyl-[protein] + AMP + diphosphate + H(+)</text>
        <dbReference type="Rhea" id="RHEA:11756"/>
        <dbReference type="Rhea" id="RHEA-COMP:9752"/>
        <dbReference type="Rhea" id="RHEA-COMP:10505"/>
        <dbReference type="ChEBI" id="CHEBI:15378"/>
        <dbReference type="ChEBI" id="CHEBI:29969"/>
        <dbReference type="ChEBI" id="CHEBI:30616"/>
        <dbReference type="ChEBI" id="CHEBI:33019"/>
        <dbReference type="ChEBI" id="CHEBI:57586"/>
        <dbReference type="ChEBI" id="CHEBI:83144"/>
        <dbReference type="ChEBI" id="CHEBI:456215"/>
        <dbReference type="EC" id="6.3.4.15"/>
    </reaction>
</comment>
<dbReference type="AlphaFoldDB" id="A0A5M8ICV3"/>
<dbReference type="EC" id="6.3.4.15" evidence="2"/>
<feature type="binding site" evidence="2">
    <location>
        <position position="188"/>
    </location>
    <ligand>
        <name>biotin</name>
        <dbReference type="ChEBI" id="CHEBI:57586"/>
    </ligand>
</feature>
<feature type="binding site" evidence="2">
    <location>
        <begin position="92"/>
        <end position="94"/>
    </location>
    <ligand>
        <name>biotin</name>
        <dbReference type="ChEBI" id="CHEBI:57586"/>
    </ligand>
</feature>
<dbReference type="Gene3D" id="1.10.10.10">
    <property type="entry name" value="Winged helix-like DNA-binding domain superfamily/Winged helix DNA-binding domain"/>
    <property type="match status" value="1"/>
</dbReference>
<keyword evidence="2" id="KW-0067">ATP-binding</keyword>
<dbReference type="InterPro" id="IPR036390">
    <property type="entry name" value="WH_DNA-bd_sf"/>
</dbReference>
<protein>
    <recommendedName>
        <fullName evidence="2">Bifunctional ligase/repressor BirA</fullName>
    </recommendedName>
    <alternativeName>
        <fullName evidence="2">Biotin--[acetyl-CoA-carboxylase] ligase</fullName>
        <ecNumber evidence="2">6.3.4.15</ecNumber>
    </alternativeName>
    <alternativeName>
        <fullName evidence="2">Biotin--protein ligase</fullName>
    </alternativeName>
    <alternativeName>
        <fullName evidence="2">Biotin-[acetyl-CoA carboxylase] synthetase</fullName>
    </alternativeName>
</protein>
<evidence type="ECO:0000313" key="4">
    <source>
        <dbReference type="EMBL" id="KAA6233248.1"/>
    </source>
</evidence>
<dbReference type="NCBIfam" id="TIGR00121">
    <property type="entry name" value="birA_ligase"/>
    <property type="match status" value="1"/>
</dbReference>
<dbReference type="GO" id="GO:0005524">
    <property type="term" value="F:ATP binding"/>
    <property type="evidence" value="ECO:0007669"/>
    <property type="project" value="UniProtKB-UniRule"/>
</dbReference>
<dbReference type="InterPro" id="IPR004408">
    <property type="entry name" value="Biotin_CoA_COase_ligase"/>
</dbReference>
<keyword evidence="1 2" id="KW-0436">Ligase</keyword>
<keyword evidence="2" id="KW-0805">Transcription regulation</keyword>
<evidence type="ECO:0000256" key="1">
    <source>
        <dbReference type="ARBA" id="ARBA00022598"/>
    </source>
</evidence>
<gene>
    <name evidence="2" type="primary">birA</name>
    <name evidence="4" type="ORF">FP507_09570</name>
</gene>
<dbReference type="CDD" id="cd16442">
    <property type="entry name" value="BPL"/>
    <property type="match status" value="1"/>
</dbReference>
<evidence type="ECO:0000259" key="3">
    <source>
        <dbReference type="PROSITE" id="PS51733"/>
    </source>
</evidence>
<keyword evidence="2" id="KW-0547">Nucleotide-binding</keyword>
<keyword evidence="2" id="KW-0804">Transcription</keyword>
<dbReference type="GO" id="GO:0003677">
    <property type="term" value="F:DNA binding"/>
    <property type="evidence" value="ECO:0007669"/>
    <property type="project" value="UniProtKB-UniRule"/>
</dbReference>
<name>A0A5M8ICV3_CHLPH</name>
<dbReference type="GO" id="GO:0005737">
    <property type="term" value="C:cytoplasm"/>
    <property type="evidence" value="ECO:0007669"/>
    <property type="project" value="TreeGrafter"/>
</dbReference>
<evidence type="ECO:0000313" key="5">
    <source>
        <dbReference type="Proteomes" id="UP000327458"/>
    </source>
</evidence>
<dbReference type="PANTHER" id="PTHR12835:SF5">
    <property type="entry name" value="BIOTIN--PROTEIN LIGASE"/>
    <property type="match status" value="1"/>
</dbReference>
<feature type="domain" description="BPL/LPL catalytic" evidence="3">
    <location>
        <begin position="66"/>
        <end position="259"/>
    </location>
</feature>
<dbReference type="EMBL" id="VMRG01000001">
    <property type="protein sequence ID" value="KAA6233248.1"/>
    <property type="molecule type" value="Genomic_DNA"/>
</dbReference>
<reference evidence="4 5" key="1">
    <citation type="submission" date="2019-07" db="EMBL/GenBank/DDBJ databases">
        <title>Draft genome Sequence of Chlorobium phaeovibrioides sp. strain PhvTcv-s14, from the Phylum Chlorobi.</title>
        <authorList>
            <person name="Babenko V."/>
            <person name="Boldyreva D."/>
            <person name="Kanygina A."/>
            <person name="Selezneva O."/>
            <person name="Akopiyan T."/>
            <person name="Lunina O."/>
        </authorList>
    </citation>
    <scope>NUCLEOTIDE SEQUENCE [LARGE SCALE GENOMIC DNA]</scope>
    <source>
        <strain evidence="4 5">GrTcv12</strain>
    </source>
</reference>
<comment type="caution">
    <text evidence="4">The sequence shown here is derived from an EMBL/GenBank/DDBJ whole genome shotgun (WGS) entry which is preliminary data.</text>
</comment>
<organism evidence="4 5">
    <name type="scientific">Chlorobium phaeovibrioides</name>
    <dbReference type="NCBI Taxonomy" id="1094"/>
    <lineage>
        <taxon>Bacteria</taxon>
        <taxon>Pseudomonadati</taxon>
        <taxon>Chlorobiota</taxon>
        <taxon>Chlorobiia</taxon>
        <taxon>Chlorobiales</taxon>
        <taxon>Chlorobiaceae</taxon>
        <taxon>Chlorobium/Pelodictyon group</taxon>
        <taxon>Chlorobium</taxon>
    </lineage>
</organism>
<comment type="similarity">
    <text evidence="2">Belongs to the biotin--protein ligase family.</text>
</comment>
<dbReference type="GO" id="GO:0004077">
    <property type="term" value="F:biotin--[biotin carboxyl-carrier protein] ligase activity"/>
    <property type="evidence" value="ECO:0007669"/>
    <property type="project" value="UniProtKB-UniRule"/>
</dbReference>
<feature type="binding site" evidence="2">
    <location>
        <begin position="120"/>
        <end position="122"/>
    </location>
    <ligand>
        <name>biotin</name>
        <dbReference type="ChEBI" id="CHEBI:57586"/>
    </ligand>
</feature>
<keyword evidence="2" id="KW-0678">Repressor</keyword>
<proteinExistence type="inferred from homology"/>